<keyword evidence="11 20" id="KW-1133">Transmembrane helix</keyword>
<comment type="subcellular location">
    <subcellularLocation>
        <location evidence="1 17">Membrane</location>
        <topology evidence="1 17">Multi-pass membrane protein</topology>
    </subcellularLocation>
</comment>
<comment type="similarity">
    <text evidence="17">Belongs to the calcium channel alpha-1 subunit (TC 1.A.1.11) family.</text>
</comment>
<dbReference type="Gene3D" id="6.10.250.2180">
    <property type="match status" value="1"/>
</dbReference>
<feature type="transmembrane region" description="Helical" evidence="20">
    <location>
        <begin position="1228"/>
        <end position="1248"/>
    </location>
</feature>
<keyword evidence="10 17" id="KW-0851">Voltage-gated channel</keyword>
<dbReference type="InterPro" id="IPR050599">
    <property type="entry name" value="VDCC_alpha-1_subunit"/>
</dbReference>
<accession>A0A813X657</accession>
<evidence type="ECO:0000256" key="17">
    <source>
        <dbReference type="RuleBase" id="RU003808"/>
    </source>
</evidence>
<dbReference type="GO" id="GO:0005891">
    <property type="term" value="C:voltage-gated calcium channel complex"/>
    <property type="evidence" value="ECO:0007669"/>
    <property type="project" value="InterPro"/>
</dbReference>
<evidence type="ECO:0000256" key="15">
    <source>
        <dbReference type="ARBA" id="ARBA00023303"/>
    </source>
</evidence>
<evidence type="ECO:0000256" key="19">
    <source>
        <dbReference type="SAM" id="MobiDB-lite"/>
    </source>
</evidence>
<feature type="transmembrane region" description="Helical" evidence="20">
    <location>
        <begin position="673"/>
        <end position="696"/>
    </location>
</feature>
<proteinExistence type="inferred from homology"/>
<name>A0A813X657_9BILA</name>
<feature type="transmembrane region" description="Helical" evidence="20">
    <location>
        <begin position="302"/>
        <end position="323"/>
    </location>
</feature>
<gene>
    <name evidence="22" type="ORF">OXX778_LOCUS9804</name>
</gene>
<dbReference type="Pfam" id="PF08763">
    <property type="entry name" value="Ca_chan_IQ"/>
    <property type="match status" value="1"/>
</dbReference>
<evidence type="ECO:0000256" key="13">
    <source>
        <dbReference type="ARBA" id="ARBA00023136"/>
    </source>
</evidence>
<keyword evidence="23" id="KW-1185">Reference proteome</keyword>
<evidence type="ECO:0000256" key="14">
    <source>
        <dbReference type="ARBA" id="ARBA00023157"/>
    </source>
</evidence>
<feature type="transmembrane region" description="Helical" evidence="20">
    <location>
        <begin position="1087"/>
        <end position="1115"/>
    </location>
</feature>
<feature type="transmembrane region" description="Helical" evidence="20">
    <location>
        <begin position="197"/>
        <end position="223"/>
    </location>
</feature>
<keyword evidence="8" id="KW-0677">Repeat</keyword>
<keyword evidence="2" id="KW-0813">Transport</keyword>
<dbReference type="Pfam" id="PF16905">
    <property type="entry name" value="GPHH"/>
    <property type="match status" value="1"/>
</dbReference>
<dbReference type="SMART" id="SM01062">
    <property type="entry name" value="Ca_chan_IQ"/>
    <property type="match status" value="1"/>
</dbReference>
<dbReference type="InterPro" id="IPR002077">
    <property type="entry name" value="VDCCAlpha1"/>
</dbReference>
<dbReference type="InterPro" id="IPR014873">
    <property type="entry name" value="VDCC_a1su_IQ"/>
</dbReference>
<feature type="compositionally biased region" description="Basic residues" evidence="19">
    <location>
        <begin position="730"/>
        <end position="740"/>
    </location>
</feature>
<feature type="transmembrane region" description="Helical" evidence="20">
    <location>
        <begin position="469"/>
        <end position="487"/>
    </location>
</feature>
<dbReference type="FunFam" id="1.10.287.70:FF:000117">
    <property type="entry name" value="Voltage-gated Ca2+ channel, alpha subunit"/>
    <property type="match status" value="1"/>
</dbReference>
<feature type="coiled-coil region" evidence="18">
    <location>
        <begin position="1829"/>
        <end position="1863"/>
    </location>
</feature>
<evidence type="ECO:0000256" key="8">
    <source>
        <dbReference type="ARBA" id="ARBA00022737"/>
    </source>
</evidence>
<keyword evidence="14" id="KW-1015">Disulfide bond</keyword>
<evidence type="ECO:0000256" key="20">
    <source>
        <dbReference type="SAM" id="Phobius"/>
    </source>
</evidence>
<dbReference type="PRINTS" id="PR01630">
    <property type="entry name" value="LVDCCALPHA1"/>
</dbReference>
<feature type="binding site" evidence="16">
    <location>
        <position position="1061"/>
    </location>
    <ligand>
        <name>Ca(2+)</name>
        <dbReference type="ChEBI" id="CHEBI:29108"/>
    </ligand>
</feature>
<feature type="transmembrane region" description="Helical" evidence="20">
    <location>
        <begin position="499"/>
        <end position="517"/>
    </location>
</feature>
<evidence type="ECO:0000313" key="22">
    <source>
        <dbReference type="EMBL" id="CAF0868383.1"/>
    </source>
</evidence>
<feature type="transmembrane region" description="Helical" evidence="20">
    <location>
        <begin position="1196"/>
        <end position="1216"/>
    </location>
</feature>
<evidence type="ECO:0000256" key="11">
    <source>
        <dbReference type="ARBA" id="ARBA00022989"/>
    </source>
</evidence>
<dbReference type="PRINTS" id="PR00167">
    <property type="entry name" value="CACHANNEL"/>
</dbReference>
<dbReference type="Gene3D" id="6.10.250.2500">
    <property type="match status" value="1"/>
</dbReference>
<dbReference type="OrthoDB" id="431720at2759"/>
<keyword evidence="6 20" id="KW-0812">Transmembrane</keyword>
<feature type="transmembrane region" description="Helical" evidence="20">
    <location>
        <begin position="98"/>
        <end position="119"/>
    </location>
</feature>
<dbReference type="GO" id="GO:0046872">
    <property type="term" value="F:metal ion binding"/>
    <property type="evidence" value="ECO:0007669"/>
    <property type="project" value="UniProtKB-KW"/>
</dbReference>
<dbReference type="FunFam" id="1.10.238.10:FF:000063">
    <property type="entry name" value="Voltage-dependent N-type calcium channel subunit alpha"/>
    <property type="match status" value="1"/>
</dbReference>
<evidence type="ECO:0000256" key="18">
    <source>
        <dbReference type="SAM" id="Coils"/>
    </source>
</evidence>
<feature type="binding site" evidence="16">
    <location>
        <position position="657"/>
    </location>
    <ligand>
        <name>Ca(2+)</name>
        <dbReference type="ChEBI" id="CHEBI:29108"/>
    </ligand>
</feature>
<dbReference type="InterPro" id="IPR005821">
    <property type="entry name" value="Ion_trans_dom"/>
</dbReference>
<dbReference type="InterPro" id="IPR027359">
    <property type="entry name" value="Volt_channel_dom_sf"/>
</dbReference>
<protein>
    <recommendedName>
        <fullName evidence="17">Voltage-dependent L-type calcium channel subunit alpha</fullName>
    </recommendedName>
</protein>
<evidence type="ECO:0000256" key="2">
    <source>
        <dbReference type="ARBA" id="ARBA00022448"/>
    </source>
</evidence>
<feature type="compositionally biased region" description="Polar residues" evidence="19">
    <location>
        <begin position="782"/>
        <end position="795"/>
    </location>
</feature>
<evidence type="ECO:0000256" key="16">
    <source>
        <dbReference type="PIRSR" id="PIRSR602077-1"/>
    </source>
</evidence>
<feature type="transmembrane region" description="Helical" evidence="20">
    <location>
        <begin position="873"/>
        <end position="893"/>
    </location>
</feature>
<sequence>MSAENKTNNSNTWSTVMAAATVRKKKTNVAVDHPKRVLFCLNSTNPFRKLCIKFVEWKPFEYLILVSIFLNCVALAVYTPYPNKDNNKTNSLLEYVEYFFLTIFTCECVLKIIAYGFIFHNGAYLRNYWNLLDFAIVMIGILSAVTDLLDQNSPDKNLSLDLKSLRAVRVIRPLKLVNGVPSLQVVLNSILRAMIPLLHIALLVLFVIIIYAIIGLELFCGIMHSRCEVKSNRGPDHISSLDASLEEWRPHFSVDIPCIASQKYSSPTKGFVCPKSKDLNETIECRPGWEGPFYGIINFDNIGLAMLTVFQCITMEGWTTVLYKIDDAEGSSWPYFYFISLIIIGSFFVMNLVLGVLSGEFSKEREKAKKRGDLQKLKEKRQIEDAYKNYILWIRQAEINAGEDEEDDGQVDLLSGENGGDGSGQADGENADGTKRHSACECFNQLLKYVQHKNLILRRRIHKAVKSQFFYWLVIVLVFLNTLVLASEFHKQPPWMDDFQFTANVIFIVLFTIEMLLKMYSLGFRSYFVSMFNRFDCFVVFGSIAEIGLTLKFNIALGVSVLRCVRLLRVFKVTRYWTSLRNLVVSLLNSMRSIASLLLLLGLFIIIAALLGMQLFGGKFNFQGEDMFNDNDDEKPRSNFDDFINAMFTVFQILTGEDWNEVMYTGIRSYGGIHSIGMFVIAYFIILFICGNYILLNVFLAIAVDNLADAESLTAAEEEEEKKKEEMKKSFKTKHQKKLPKSITEEKIDGTETGNETVNESDTDRNDIDDDAVNNNDDTKTESSATGSQSKTATKLTEPGTRQKIKPIPKARSLFLFNYDNKFRRFCHFVSNHRWFSNSLLVCILVSSIMLAAEDPVNYKSKTNEILNKFDYFFTSVFTIEICFKLISYGLIIHKGAFCRSLFNVLDMFVVIISLISIGLPYIMPFFTKSGEKTSKAQMLSVLKVLRILRVLRPLRAINRAKGLKHVVNCLVVALKTIRNIVLVTLLLEFMFSCIGVQLFKGSFYHCNDFAKLSEAECHGKFYKYEGNELTIAERNWENYKFHFDNVIHGMHTLFTVTTFEGWPALLYKAIDSTQEYKGPIYNNRKAVAVFFVAYIVVIAFFMMNIFVGFVIVTFQNEGEQEYKNCDLDKNQRKCIEFALKARPIKRYIPKDKVQHKIWKIVTSAKFEYSIFITIIINTLVLSMKYHNSSQAYQDFLSNLNIFFTCVFTAEFILKIMAFRVKNYFRDFWNVLDFVIVVGSIFDVAMIFGKHNSHLKFLRLFRVMRLIKLLSRNEGIRTLLWTFVKSFQALPYVVLLIVMLFFIYAVIGMQLFGKIKLDENMESEINRHNNFRSFPRALMVLFRSATGESWQEIMYTIQTTKTCDPLSRPAKDERIGEDDCSSWVAIPYFISFVCLCSFLIINLFVAVIMDNFDYLTRDWSILGPHHLDDFVQLWSEYDPEAKGRIKHLDVITLLRKISPPLGFGKLCPHRVACKKLVSMNMPLNSDGTVMFNATLFALVRTNLQIKVQGNIDQCNEELRGVIKKIWKRTSPKLLDQIIPPPGSDDDVTVGKFYATFLIQDYFRRFKKRKEQTAKLNTLSASGAAKYASTLHAGLRTLHDHGPEIRRAISGSLEDEDTFKSMFEEEEPQHRRNHFLFGMVSSILPFKTFSYNGPLQHHQNQLGDLTGNLVNPNRITISRNFSTSGGGKSLLHQTFDTKIVGRHSSAPLRTAVSIGNNYESVPAGLFKANNDLEISSDHTSINLHYEDDQPIKPLQVNERTGNLRLFEDLEFLASNRPDPQQQKTSVFKRMNCFKPQNSEENPLILLNKTTSHQNMLQSKSINSIQNHVNQTQHQNIIQDYQQRLQMYQNQMRQEHDQLHQQQQQSNSEYYLRQNPTDNASNNANLYNQNRNVTFSTEPNSNYYPNYGISIRDENELQEINRRRAQMLNQPSLMERPVDNLLNLYLNNEGIDRRYSKLILQELYDATELSNDQLNEAASELIKSKSFSRNNNNLPANNVKQNPKK</sequence>
<evidence type="ECO:0000256" key="9">
    <source>
        <dbReference type="ARBA" id="ARBA00022837"/>
    </source>
</evidence>
<feature type="region of interest" description="Disordered" evidence="19">
    <location>
        <begin position="408"/>
        <end position="434"/>
    </location>
</feature>
<dbReference type="FunFam" id="1.20.120.350:FF:000010">
    <property type="entry name" value="Voltage-dependent L-type calcium channel subunit alpha"/>
    <property type="match status" value="1"/>
</dbReference>
<feature type="transmembrane region" description="Helical" evidence="20">
    <location>
        <begin position="335"/>
        <end position="357"/>
    </location>
</feature>
<dbReference type="PANTHER" id="PTHR45628:SF1">
    <property type="entry name" value="VOLTAGE-DEPENDENT CALCIUM CHANNEL TYPE D SUBUNIT ALPHA-1"/>
    <property type="match status" value="1"/>
</dbReference>
<dbReference type="Pfam" id="PF00520">
    <property type="entry name" value="Ion_trans"/>
    <property type="match status" value="4"/>
</dbReference>
<feature type="transmembrane region" description="Helical" evidence="20">
    <location>
        <begin position="1383"/>
        <end position="1409"/>
    </location>
</feature>
<feature type="transmembrane region" description="Helical" evidence="20">
    <location>
        <begin position="131"/>
        <end position="149"/>
    </location>
</feature>
<evidence type="ECO:0000256" key="1">
    <source>
        <dbReference type="ARBA" id="ARBA00004141"/>
    </source>
</evidence>
<dbReference type="GO" id="GO:0008331">
    <property type="term" value="F:high voltage-gated calcium channel activity"/>
    <property type="evidence" value="ECO:0007669"/>
    <property type="project" value="TreeGrafter"/>
</dbReference>
<keyword evidence="5 17" id="KW-0107">Calcium channel</keyword>
<dbReference type="EMBL" id="CAJNOC010001480">
    <property type="protein sequence ID" value="CAF0868383.1"/>
    <property type="molecule type" value="Genomic_DNA"/>
</dbReference>
<dbReference type="FunFam" id="1.10.287.70:FF:000107">
    <property type="entry name" value="Voltage-dependent L-type calcium channel subunit alpha"/>
    <property type="match status" value="1"/>
</dbReference>
<keyword evidence="7 16" id="KW-0479">Metal-binding</keyword>
<evidence type="ECO:0000256" key="12">
    <source>
        <dbReference type="ARBA" id="ARBA00023065"/>
    </source>
</evidence>
<keyword evidence="9 16" id="KW-0106">Calcium</keyword>
<dbReference type="InterPro" id="IPR005446">
    <property type="entry name" value="VDCC_L_a1su"/>
</dbReference>
<dbReference type="FunFam" id="1.20.120.350:FF:000001">
    <property type="entry name" value="Voltage-dependent L-type calcium channel subunit alpha"/>
    <property type="match status" value="1"/>
</dbReference>
<keyword evidence="4 17" id="KW-0109">Calcium transport</keyword>
<evidence type="ECO:0000256" key="6">
    <source>
        <dbReference type="ARBA" id="ARBA00022692"/>
    </source>
</evidence>
<feature type="transmembrane region" description="Helical" evidence="20">
    <location>
        <begin position="905"/>
        <end position="924"/>
    </location>
</feature>
<keyword evidence="3" id="KW-0597">Phosphoprotein</keyword>
<reference evidence="22" key="1">
    <citation type="submission" date="2021-02" db="EMBL/GenBank/DDBJ databases">
        <authorList>
            <person name="Nowell W R."/>
        </authorList>
    </citation>
    <scope>NUCLEOTIDE SEQUENCE</scope>
    <source>
        <strain evidence="22">Ploen Becks lab</strain>
    </source>
</reference>
<dbReference type="Gene3D" id="1.10.287.70">
    <property type="match status" value="4"/>
</dbReference>
<feature type="transmembrane region" description="Helical" evidence="20">
    <location>
        <begin position="981"/>
        <end position="1000"/>
    </location>
</feature>
<evidence type="ECO:0000256" key="5">
    <source>
        <dbReference type="ARBA" id="ARBA00022673"/>
    </source>
</evidence>
<dbReference type="FunFam" id="1.20.120.350:FF:000006">
    <property type="entry name" value="Voltage-dependent L-type calcium channel subunit alpha"/>
    <property type="match status" value="1"/>
</dbReference>
<feature type="binding site" evidence="16">
    <location>
        <position position="316"/>
    </location>
    <ligand>
        <name>Ca(2+)</name>
        <dbReference type="ChEBI" id="CHEBI:29108"/>
    </ligand>
</feature>
<keyword evidence="13 20" id="KW-0472">Membrane</keyword>
<comment type="caution">
    <text evidence="22">The sequence shown here is derived from an EMBL/GenBank/DDBJ whole genome shotgun (WGS) entry which is preliminary data.</text>
</comment>
<feature type="transmembrane region" description="Helical" evidence="20">
    <location>
        <begin position="597"/>
        <end position="617"/>
    </location>
</feature>
<feature type="transmembrane region" description="Helical" evidence="20">
    <location>
        <begin position="60"/>
        <end position="78"/>
    </location>
</feature>
<dbReference type="Gene3D" id="1.20.120.350">
    <property type="entry name" value="Voltage-gated potassium channels. Chain C"/>
    <property type="match status" value="4"/>
</dbReference>
<dbReference type="Proteomes" id="UP000663879">
    <property type="component" value="Unassembled WGS sequence"/>
</dbReference>
<evidence type="ECO:0000256" key="7">
    <source>
        <dbReference type="ARBA" id="ARBA00022723"/>
    </source>
</evidence>
<evidence type="ECO:0000313" key="23">
    <source>
        <dbReference type="Proteomes" id="UP000663879"/>
    </source>
</evidence>
<keyword evidence="12" id="KW-0406">Ion transport</keyword>
<organism evidence="22 23">
    <name type="scientific">Brachionus calyciflorus</name>
    <dbReference type="NCBI Taxonomy" id="104777"/>
    <lineage>
        <taxon>Eukaryota</taxon>
        <taxon>Metazoa</taxon>
        <taxon>Spiralia</taxon>
        <taxon>Gnathifera</taxon>
        <taxon>Rotifera</taxon>
        <taxon>Eurotatoria</taxon>
        <taxon>Monogononta</taxon>
        <taxon>Pseudotrocha</taxon>
        <taxon>Ploima</taxon>
        <taxon>Brachionidae</taxon>
        <taxon>Brachionus</taxon>
    </lineage>
</organism>
<feature type="transmembrane region" description="Helical" evidence="20">
    <location>
        <begin position="835"/>
        <end position="853"/>
    </location>
</feature>
<evidence type="ECO:0000256" key="3">
    <source>
        <dbReference type="ARBA" id="ARBA00022553"/>
    </source>
</evidence>
<dbReference type="FunFam" id="1.10.287.70:FF:000009">
    <property type="entry name" value="Voltage-dependent L-type calcium channel subunit alpha"/>
    <property type="match status" value="1"/>
</dbReference>
<comment type="function">
    <text evidence="17">Voltage-sensitive calcium channels (VSCC) mediate the entry of calcium ions into excitable cells and are also involved in a variety of calcium-dependent processes, including muscle contraction, hormone or neurotransmitter release, gene expression, cell motility, cell division and cell death.</text>
</comment>
<dbReference type="SUPFAM" id="SSF81324">
    <property type="entry name" value="Voltage-gated potassium channels"/>
    <property type="match status" value="4"/>
</dbReference>
<keyword evidence="15" id="KW-0407">Ion channel</keyword>
<feature type="region of interest" description="Disordered" evidence="19">
    <location>
        <begin position="719"/>
        <end position="803"/>
    </location>
</feature>
<evidence type="ECO:0000259" key="21">
    <source>
        <dbReference type="SMART" id="SM01062"/>
    </source>
</evidence>
<feature type="domain" description="Voltage-dependent calcium channel alpha-1 subunit IQ" evidence="21">
    <location>
        <begin position="1544"/>
        <end position="1578"/>
    </location>
</feature>
<dbReference type="FunFam" id="1.10.287.70:FF:000007">
    <property type="entry name" value="Voltage-dependent L-type calcium channel subunit alpha"/>
    <property type="match status" value="1"/>
</dbReference>
<feature type="transmembrane region" description="Helical" evidence="20">
    <location>
        <begin position="1289"/>
        <end position="1312"/>
    </location>
</feature>
<dbReference type="GO" id="GO:0098703">
    <property type="term" value="P:calcium ion import across plasma membrane"/>
    <property type="evidence" value="ECO:0007669"/>
    <property type="project" value="TreeGrafter"/>
</dbReference>
<evidence type="ECO:0000256" key="10">
    <source>
        <dbReference type="ARBA" id="ARBA00022882"/>
    </source>
</evidence>
<evidence type="ECO:0000256" key="4">
    <source>
        <dbReference type="ARBA" id="ARBA00022568"/>
    </source>
</evidence>
<keyword evidence="18" id="KW-0175">Coiled coil</keyword>
<dbReference type="InterPro" id="IPR031649">
    <property type="entry name" value="GPHH_dom"/>
</dbReference>
<dbReference type="PANTHER" id="PTHR45628">
    <property type="entry name" value="VOLTAGE-DEPENDENT CALCIUM CHANNEL TYPE A SUBUNIT ALPHA-1"/>
    <property type="match status" value="1"/>
</dbReference>